<feature type="compositionally biased region" description="Low complexity" evidence="6">
    <location>
        <begin position="701"/>
        <end position="714"/>
    </location>
</feature>
<dbReference type="SUPFAM" id="SSF52743">
    <property type="entry name" value="Subtilisin-like"/>
    <property type="match status" value="1"/>
</dbReference>
<evidence type="ECO:0000256" key="6">
    <source>
        <dbReference type="SAM" id="MobiDB-lite"/>
    </source>
</evidence>
<dbReference type="InterPro" id="IPR023827">
    <property type="entry name" value="Peptidase_S8_Asp-AS"/>
</dbReference>
<dbReference type="GO" id="GO:0004252">
    <property type="term" value="F:serine-type endopeptidase activity"/>
    <property type="evidence" value="ECO:0007669"/>
    <property type="project" value="UniProtKB-UniRule"/>
</dbReference>
<dbReference type="PROSITE" id="PS51892">
    <property type="entry name" value="SUBTILASE"/>
    <property type="match status" value="1"/>
</dbReference>
<feature type="compositionally biased region" description="Polar residues" evidence="6">
    <location>
        <begin position="347"/>
        <end position="358"/>
    </location>
</feature>
<name>A0A167QSH9_9HYPO</name>
<keyword evidence="3 5" id="KW-0378">Hydrolase</keyword>
<evidence type="ECO:0000313" key="9">
    <source>
        <dbReference type="Proteomes" id="UP000076874"/>
    </source>
</evidence>
<dbReference type="AlphaFoldDB" id="A0A167QSH9"/>
<evidence type="ECO:0000256" key="2">
    <source>
        <dbReference type="ARBA" id="ARBA00022670"/>
    </source>
</evidence>
<feature type="compositionally biased region" description="Polar residues" evidence="6">
    <location>
        <begin position="688"/>
        <end position="700"/>
    </location>
</feature>
<evidence type="ECO:0000259" key="7">
    <source>
        <dbReference type="Pfam" id="PF00082"/>
    </source>
</evidence>
<feature type="domain" description="Peptidase S8/S53" evidence="7">
    <location>
        <begin position="794"/>
        <end position="1017"/>
    </location>
</feature>
<dbReference type="InterPro" id="IPR050131">
    <property type="entry name" value="Peptidase_S8_subtilisin-like"/>
</dbReference>
<dbReference type="Gene3D" id="3.40.50.200">
    <property type="entry name" value="Peptidase S8/S53 domain"/>
    <property type="match status" value="1"/>
</dbReference>
<gene>
    <name evidence="8" type="ORF">SPI_06814</name>
</gene>
<feature type="compositionally biased region" description="Basic and acidic residues" evidence="6">
    <location>
        <begin position="674"/>
        <end position="687"/>
    </location>
</feature>
<feature type="active site" description="Charge relay system" evidence="5">
    <location>
        <position position="800"/>
    </location>
</feature>
<feature type="region of interest" description="Disordered" evidence="6">
    <location>
        <begin position="668"/>
        <end position="729"/>
    </location>
</feature>
<accession>A0A167QSH9</accession>
<dbReference type="Proteomes" id="UP000076874">
    <property type="component" value="Unassembled WGS sequence"/>
</dbReference>
<keyword evidence="4 5" id="KW-0720">Serine protease</keyword>
<evidence type="ECO:0000313" key="8">
    <source>
        <dbReference type="EMBL" id="OAA57929.1"/>
    </source>
</evidence>
<dbReference type="PANTHER" id="PTHR43806">
    <property type="entry name" value="PEPTIDASE S8"/>
    <property type="match status" value="1"/>
</dbReference>
<proteinExistence type="inferred from homology"/>
<dbReference type="Gene3D" id="1.25.40.20">
    <property type="entry name" value="Ankyrin repeat-containing domain"/>
    <property type="match status" value="1"/>
</dbReference>
<dbReference type="PRINTS" id="PR00723">
    <property type="entry name" value="SUBTILISIN"/>
</dbReference>
<comment type="similarity">
    <text evidence="1 5">Belongs to the peptidase S8 family.</text>
</comment>
<dbReference type="Pfam" id="PF00082">
    <property type="entry name" value="Peptidase_S8"/>
    <property type="match status" value="1"/>
</dbReference>
<feature type="region of interest" description="Disordered" evidence="6">
    <location>
        <begin position="739"/>
        <end position="758"/>
    </location>
</feature>
<dbReference type="SUPFAM" id="SSF48403">
    <property type="entry name" value="Ankyrin repeat"/>
    <property type="match status" value="1"/>
</dbReference>
<dbReference type="CDD" id="cd07491">
    <property type="entry name" value="Peptidases_S8_7"/>
    <property type="match status" value="1"/>
</dbReference>
<dbReference type="InterPro" id="IPR000209">
    <property type="entry name" value="Peptidase_S8/S53_dom"/>
</dbReference>
<evidence type="ECO:0000256" key="5">
    <source>
        <dbReference type="PROSITE-ProRule" id="PRU01240"/>
    </source>
</evidence>
<reference evidence="8 9" key="1">
    <citation type="journal article" date="2016" name="Genome Biol. Evol.">
        <title>Divergent and convergent evolution of fungal pathogenicity.</title>
        <authorList>
            <person name="Shang Y."/>
            <person name="Xiao G."/>
            <person name="Zheng P."/>
            <person name="Cen K."/>
            <person name="Zhan S."/>
            <person name="Wang C."/>
        </authorList>
    </citation>
    <scope>NUCLEOTIDE SEQUENCE [LARGE SCALE GENOMIC DNA]</scope>
    <source>
        <strain evidence="8 9">RCEF 264</strain>
    </source>
</reference>
<keyword evidence="2 5" id="KW-0645">Protease</keyword>
<dbReference type="PANTHER" id="PTHR43806:SF11">
    <property type="entry name" value="CEREVISIN-RELATED"/>
    <property type="match status" value="1"/>
</dbReference>
<comment type="caution">
    <text evidence="8">The sequence shown here is derived from an EMBL/GenBank/DDBJ whole genome shotgun (WGS) entry which is preliminary data.</text>
</comment>
<evidence type="ECO:0000256" key="3">
    <source>
        <dbReference type="ARBA" id="ARBA00022801"/>
    </source>
</evidence>
<dbReference type="EMBL" id="AZHD01000013">
    <property type="protein sequence ID" value="OAA57929.1"/>
    <property type="molecule type" value="Genomic_DNA"/>
</dbReference>
<dbReference type="OrthoDB" id="5093543at2759"/>
<dbReference type="InterPro" id="IPR036770">
    <property type="entry name" value="Ankyrin_rpt-contain_sf"/>
</dbReference>
<evidence type="ECO:0000256" key="1">
    <source>
        <dbReference type="ARBA" id="ARBA00011073"/>
    </source>
</evidence>
<feature type="active site" description="Charge relay system" evidence="5">
    <location>
        <position position="1002"/>
    </location>
</feature>
<dbReference type="SMART" id="SM00248">
    <property type="entry name" value="ANK"/>
    <property type="match status" value="3"/>
</dbReference>
<dbReference type="PROSITE" id="PS00136">
    <property type="entry name" value="SUBTILASE_ASP"/>
    <property type="match status" value="1"/>
</dbReference>
<protein>
    <submittedName>
        <fullName evidence="8">Intracellular serine protease</fullName>
    </submittedName>
</protein>
<dbReference type="InterPro" id="IPR002110">
    <property type="entry name" value="Ankyrin_rpt"/>
</dbReference>
<dbReference type="InterPro" id="IPR015500">
    <property type="entry name" value="Peptidase_S8_subtilisin-rel"/>
</dbReference>
<evidence type="ECO:0000256" key="4">
    <source>
        <dbReference type="ARBA" id="ARBA00022825"/>
    </source>
</evidence>
<feature type="region of interest" description="Disordered" evidence="6">
    <location>
        <begin position="254"/>
        <end position="358"/>
    </location>
</feature>
<dbReference type="GO" id="GO:0006508">
    <property type="term" value="P:proteolysis"/>
    <property type="evidence" value="ECO:0007669"/>
    <property type="project" value="UniProtKB-KW"/>
</dbReference>
<keyword evidence="9" id="KW-1185">Reference proteome</keyword>
<dbReference type="STRING" id="1081102.A0A167QSH9"/>
<dbReference type="InterPro" id="IPR036852">
    <property type="entry name" value="Peptidase_S8/S53_dom_sf"/>
</dbReference>
<organism evidence="8 9">
    <name type="scientific">Niveomyces insectorum RCEF 264</name>
    <dbReference type="NCBI Taxonomy" id="1081102"/>
    <lineage>
        <taxon>Eukaryota</taxon>
        <taxon>Fungi</taxon>
        <taxon>Dikarya</taxon>
        <taxon>Ascomycota</taxon>
        <taxon>Pezizomycotina</taxon>
        <taxon>Sordariomycetes</taxon>
        <taxon>Hypocreomycetidae</taxon>
        <taxon>Hypocreales</taxon>
        <taxon>Cordycipitaceae</taxon>
        <taxon>Niveomyces</taxon>
    </lineage>
</organism>
<feature type="active site" description="Charge relay system" evidence="5">
    <location>
        <position position="839"/>
    </location>
</feature>
<sequence length="1105" mass="122248">MATVETLEEIYPDSDDGRIEAEDVDESEKRHLEILAEAKFLKPGDVAQFQGLVKRNLEDVMRRKTNENRTFLHVVAGDANPTLHVRWLVAAVLAYPAGVKQMGQEDVDKKTPLYTAITKYNKHFLAAAVGRPSSDTTIKRVGEALAIETARPGEATSLHAAVTNQRKISTDVLLRIIKVVPEKTIGIQDASGHTPLHLAVEYSRCATPQQLSVVQALIARDPSVLAKTTRDGYSVYQYHVKTRPLVPSLKAEHSVLQHLAKPPPSTAERGGPGGGRAAQPAGEKPSMRIGMPSIIGFEEDVPRATTTRRHDDGKSAPKHSQADGKPSLAMVTQVDRPPSVPAPRTPVEQQRSAATSGKQVVRRFSAKTVEAYADQIKEELKLQSLRVMPCDVALRCLQTDSENDKELWFDYVPSPQATMTFKDFKTHWSKLDFDSTLQYVALPSIHFKLGEDEEQPAERTRDDALRIFKWLAERGVRRVLRVIVLDAAAPDNKLGYHSNEVIASALRGLRVEMLDWSRPDMCPSTIFQIGDNLRELCLQWSGNSAILRAWSELQGLPMLAKFGQLELIRIAVPKDNPDIGPYTRKNLEKFVERFKNNWTTMAELFNKVWEKATSKKPATNKNDLTDQEKAASSGLSAEELADQALKKAQAAAKQKLLERLLAGLTEGAVSAEQEADKTAEKSIEKNDQGMNGSASNTAIGQQQQQQQQQPSQPQTPADYPSLPKPPRIRIEDAFGGHRFTSYEADDGAGSASKPNSDLEQHRWIRCMEDFASAMLRVPRPDAEEIQDNPMLAPIKVALIDDGVDTTNPSLQGRKYQGKSFDFYENGRRNHAYWISTSGHGTIMARFIRTVCPTAEIYVIKLSADLVARDTNKLTVDVESAISSIQHAVDRNARIISMSWSVKEPDNNEQRNRFKDALQNAIRAGIIMYCAASDQGNMGDKTYPYGGANSDDIFRIGAATPLGTAADYTGDAKLLQFTFPGHDVVLKDDTPDKHLGDVQRGSSVATALAAGLAAMVLECARLGHLRTVRTPREDRERMAFPITADDVREMNAVAMRNAFLKMGTSGTSYIWVWESFTAKINETIKDGTPEEQLETIAGLAWKFLGK</sequence>